<dbReference type="Gramene" id="GBG82001">
    <property type="protein sequence ID" value="GBG82001"/>
    <property type="gene ID" value="CBR_g34181"/>
</dbReference>
<sequence length="176" mass="19395">MGTRPLIAARYLEKEGEWQVATDVSFTIPRLDEGQNVAKILHEKVTKEFPLGLYGTVDTYDCLETSSVQSAHGKQQDQQREGEWHSSGAFSPIIAKMPANTQLNSGMMWRPWGTVTAIPYSVLAGPGISAELLAASVAQLLSSGILNGDSDLEAKAFTMDLDRFYRSDYSEDDMEE</sequence>
<evidence type="ECO:0000313" key="1">
    <source>
        <dbReference type="EMBL" id="GBG82001.1"/>
    </source>
</evidence>
<dbReference type="Proteomes" id="UP000265515">
    <property type="component" value="Unassembled WGS sequence"/>
</dbReference>
<reference evidence="1 2" key="1">
    <citation type="journal article" date="2018" name="Cell">
        <title>The Chara Genome: Secondary Complexity and Implications for Plant Terrestrialization.</title>
        <authorList>
            <person name="Nishiyama T."/>
            <person name="Sakayama H."/>
            <person name="Vries J.D."/>
            <person name="Buschmann H."/>
            <person name="Saint-Marcoux D."/>
            <person name="Ullrich K.K."/>
            <person name="Haas F.B."/>
            <person name="Vanderstraeten L."/>
            <person name="Becker D."/>
            <person name="Lang D."/>
            <person name="Vosolsobe S."/>
            <person name="Rombauts S."/>
            <person name="Wilhelmsson P.K.I."/>
            <person name="Janitza P."/>
            <person name="Kern R."/>
            <person name="Heyl A."/>
            <person name="Rumpler F."/>
            <person name="Villalobos L.I.A.C."/>
            <person name="Clay J.M."/>
            <person name="Skokan R."/>
            <person name="Toyoda A."/>
            <person name="Suzuki Y."/>
            <person name="Kagoshima H."/>
            <person name="Schijlen E."/>
            <person name="Tajeshwar N."/>
            <person name="Catarino B."/>
            <person name="Hetherington A.J."/>
            <person name="Saltykova A."/>
            <person name="Bonnot C."/>
            <person name="Breuninger H."/>
            <person name="Symeonidi A."/>
            <person name="Radhakrishnan G.V."/>
            <person name="Van Nieuwerburgh F."/>
            <person name="Deforce D."/>
            <person name="Chang C."/>
            <person name="Karol K.G."/>
            <person name="Hedrich R."/>
            <person name="Ulvskov P."/>
            <person name="Glockner G."/>
            <person name="Delwiche C.F."/>
            <person name="Petrasek J."/>
            <person name="Van de Peer Y."/>
            <person name="Friml J."/>
            <person name="Beilby M."/>
            <person name="Dolan L."/>
            <person name="Kohara Y."/>
            <person name="Sugano S."/>
            <person name="Fujiyama A."/>
            <person name="Delaux P.-M."/>
            <person name="Quint M."/>
            <person name="TheiBen G."/>
            <person name="Hagemann M."/>
            <person name="Harholt J."/>
            <person name="Dunand C."/>
            <person name="Zachgo S."/>
            <person name="Langdale J."/>
            <person name="Maumus F."/>
            <person name="Straeten D.V.D."/>
            <person name="Gould S.B."/>
            <person name="Rensing S.A."/>
        </authorList>
    </citation>
    <scope>NUCLEOTIDE SEQUENCE [LARGE SCALE GENOMIC DNA]</scope>
    <source>
        <strain evidence="1 2">S276</strain>
    </source>
</reference>
<proteinExistence type="predicted"/>
<accession>A0A388LIB8</accession>
<organism evidence="1 2">
    <name type="scientific">Chara braunii</name>
    <name type="common">Braun's stonewort</name>
    <dbReference type="NCBI Taxonomy" id="69332"/>
    <lineage>
        <taxon>Eukaryota</taxon>
        <taxon>Viridiplantae</taxon>
        <taxon>Streptophyta</taxon>
        <taxon>Charophyceae</taxon>
        <taxon>Charales</taxon>
        <taxon>Characeae</taxon>
        <taxon>Chara</taxon>
    </lineage>
</organism>
<dbReference type="AlphaFoldDB" id="A0A388LIB8"/>
<protein>
    <submittedName>
        <fullName evidence="1">Uncharacterized protein</fullName>
    </submittedName>
</protein>
<dbReference type="EMBL" id="BFEA01000393">
    <property type="protein sequence ID" value="GBG82001.1"/>
    <property type="molecule type" value="Genomic_DNA"/>
</dbReference>
<keyword evidence="2" id="KW-1185">Reference proteome</keyword>
<name>A0A388LIB8_CHABU</name>
<comment type="caution">
    <text evidence="1">The sequence shown here is derived from an EMBL/GenBank/DDBJ whole genome shotgun (WGS) entry which is preliminary data.</text>
</comment>
<evidence type="ECO:0000313" key="2">
    <source>
        <dbReference type="Proteomes" id="UP000265515"/>
    </source>
</evidence>
<gene>
    <name evidence="1" type="ORF">CBR_g34181</name>
</gene>